<dbReference type="InterPro" id="IPR006676">
    <property type="entry name" value="tRNA_splic"/>
</dbReference>
<keyword evidence="9" id="KW-0507">mRNA processing</keyword>
<keyword evidence="14" id="KW-0175">Coiled coil</keyword>
<keyword evidence="15" id="KW-0456">Lyase</keyword>
<keyword evidence="27" id="KW-1185">Reference proteome</keyword>
<feature type="domain" description="Translation initiation factor beta propellor-like" evidence="25">
    <location>
        <begin position="158"/>
        <end position="352"/>
    </location>
</feature>
<evidence type="ECO:0000256" key="13">
    <source>
        <dbReference type="ARBA" id="ARBA00022917"/>
    </source>
</evidence>
<organism evidence="26 27">
    <name type="scientific">Larimichthys crocea</name>
    <name type="common">Large yellow croaker</name>
    <name type="synonym">Pseudosciaena crocea</name>
    <dbReference type="NCBI Taxonomy" id="215358"/>
    <lineage>
        <taxon>Eukaryota</taxon>
        <taxon>Metazoa</taxon>
        <taxon>Chordata</taxon>
        <taxon>Craniata</taxon>
        <taxon>Vertebrata</taxon>
        <taxon>Euteleostomi</taxon>
        <taxon>Actinopterygii</taxon>
        <taxon>Neopterygii</taxon>
        <taxon>Teleostei</taxon>
        <taxon>Neoteleostei</taxon>
        <taxon>Acanthomorphata</taxon>
        <taxon>Eupercaria</taxon>
        <taxon>Sciaenidae</taxon>
        <taxon>Larimichthys</taxon>
    </lineage>
</organism>
<dbReference type="GO" id="GO:0003729">
    <property type="term" value="F:mRNA binding"/>
    <property type="evidence" value="ECO:0007669"/>
    <property type="project" value="TreeGrafter"/>
</dbReference>
<keyword evidence="12" id="KW-0810">Translation regulation</keyword>
<comment type="caution">
    <text evidence="26">The sequence shown here is derived from an EMBL/GenBank/DDBJ whole genome shotgun (WGS) entry which is preliminary data.</text>
</comment>
<dbReference type="Proteomes" id="UP000424527">
    <property type="component" value="Unassembled WGS sequence"/>
</dbReference>
<evidence type="ECO:0000256" key="5">
    <source>
        <dbReference type="ARBA" id="ARBA00012573"/>
    </source>
</evidence>
<feature type="region of interest" description="Disordered" evidence="23">
    <location>
        <begin position="402"/>
        <end position="475"/>
    </location>
</feature>
<evidence type="ECO:0000256" key="10">
    <source>
        <dbReference type="ARBA" id="ARBA00022694"/>
    </source>
</evidence>
<dbReference type="InterPro" id="IPR036167">
    <property type="entry name" value="tRNA_intron_Endo_cat-like_sf"/>
</dbReference>
<dbReference type="SUPFAM" id="SSF82171">
    <property type="entry name" value="DPP6 N-terminal domain-like"/>
    <property type="match status" value="1"/>
</dbReference>
<dbReference type="AlphaFoldDB" id="A0A6G0ITC0"/>
<dbReference type="EMBL" id="REGW02000006">
    <property type="protein sequence ID" value="KAE8294768.1"/>
    <property type="molecule type" value="Genomic_DNA"/>
</dbReference>
<evidence type="ECO:0000259" key="25">
    <source>
        <dbReference type="Pfam" id="PF08662"/>
    </source>
</evidence>
<feature type="compositionally biased region" description="Low complexity" evidence="23">
    <location>
        <begin position="453"/>
        <end position="467"/>
    </location>
</feature>
<comment type="subcellular location">
    <subcellularLocation>
        <location evidence="2">Nucleus</location>
        <location evidence="2">Nucleolus</location>
    </subcellularLocation>
</comment>
<keyword evidence="10" id="KW-0819">tRNA processing</keyword>
<keyword evidence="8" id="KW-0853">WD repeat</keyword>
<dbReference type="Pfam" id="PF01974">
    <property type="entry name" value="tRNA_int_endo"/>
    <property type="match status" value="1"/>
</dbReference>
<evidence type="ECO:0000256" key="8">
    <source>
        <dbReference type="ARBA" id="ARBA00022574"/>
    </source>
</evidence>
<evidence type="ECO:0000256" key="14">
    <source>
        <dbReference type="ARBA" id="ARBA00023054"/>
    </source>
</evidence>
<evidence type="ECO:0000256" key="9">
    <source>
        <dbReference type="ARBA" id="ARBA00022664"/>
    </source>
</evidence>
<dbReference type="GO" id="GO:0006388">
    <property type="term" value="P:tRNA splicing, via endonucleolytic cleavage and ligation"/>
    <property type="evidence" value="ECO:0007669"/>
    <property type="project" value="InterPro"/>
</dbReference>
<evidence type="ECO:0000256" key="3">
    <source>
        <dbReference type="ARBA" id="ARBA00008078"/>
    </source>
</evidence>
<evidence type="ECO:0000256" key="7">
    <source>
        <dbReference type="ARBA" id="ARBA00022540"/>
    </source>
</evidence>
<accession>A0A6G0ITC0</accession>
<evidence type="ECO:0000256" key="23">
    <source>
        <dbReference type="SAM" id="MobiDB-lite"/>
    </source>
</evidence>
<dbReference type="GO" id="GO:0006397">
    <property type="term" value="P:mRNA processing"/>
    <property type="evidence" value="ECO:0007669"/>
    <property type="project" value="UniProtKB-KW"/>
</dbReference>
<name>A0A6G0ITC0_LARCR</name>
<sequence length="748" mass="83440">MVSRTEIRTETKTRTETETKTRTDTRCETETRTRTETRIRTETKTRTETETKTRTDTRCETETRTRTETKTRTDTKARTETRTSRFRLKIGMNLMMFLFSDSIANKLHMQKVSDYVLSPGGQPSKVVVYVPGSKGAPSFVRLYQYPVLGGPTAALANKSFFKADRVTMQWNKKASAVLVTASTEVDKTGASYYGEQTLHYLAVNGETALVQLPKNGPIYDVVWSPNSSEFCVVYGFMPAKATVYNLKCDPVFDFGTGPRNAAYYSPQGHILVLAGFGNLRGQMEVWDVKKYKQVSKPQAPDATHFSWCPDGEHIVTATCSPRLRVSNGYKIWHYTGSVLHKWDVAEGSELWEVRWQPFPDGSFPERAVRYQAAPSELGSTQTPPTQAYRPPALRHLPATPSAKLHEEEPPEPQTGTGRTGSVQGGAEEPEETRGQEGRQAGELTDRVTQQHRSSSSLSCNSQSEPSSGDPETDKKIKNLKKKLKAIEELKEQQAAGRVLQKNQLEKMQKEEQLLKELQELQIGQWRRPPSRRRPPVTEASPVTEVSPSWFSRCGGAGGAEQQEASSRGYEEQSVLALADRKSALLRAMTSSHTASDEALQGRLQDLDRSFSFPQSALGPAEHGEGRPDTCPEARAYLQADWPVRGQDGCRDDRHRDARYQVFRDLRGRGFYLTSAGKFGGDFLVYPGDPLRFHAHFIAVCLSLDESVCLLDVLAIARLGSNVKKTVLLCSPGTNGRVLYTSLQWSGMV</sequence>
<feature type="region of interest" description="Disordered" evidence="23">
    <location>
        <begin position="525"/>
        <end position="568"/>
    </location>
</feature>
<evidence type="ECO:0000256" key="18">
    <source>
        <dbReference type="ARBA" id="ARBA00064779"/>
    </source>
</evidence>
<evidence type="ECO:0000256" key="16">
    <source>
        <dbReference type="ARBA" id="ARBA00023242"/>
    </source>
</evidence>
<dbReference type="GO" id="GO:0000213">
    <property type="term" value="F:tRNA-intron lyase activity"/>
    <property type="evidence" value="ECO:0007669"/>
    <property type="project" value="UniProtKB-EC"/>
</dbReference>
<dbReference type="Gene3D" id="2.130.10.10">
    <property type="entry name" value="YVTN repeat-like/Quinoprotein amine dehydrogenase"/>
    <property type="match status" value="1"/>
</dbReference>
<dbReference type="PANTHER" id="PTHR13227:SF0">
    <property type="entry name" value="EUKARYOTIC TRANSLATION INITIATION FACTOR 2A"/>
    <property type="match status" value="1"/>
</dbReference>
<dbReference type="FunFam" id="3.40.1350.10:FF:000002">
    <property type="entry name" value="tRNA-splicing endonuclease subunit Sen34"/>
    <property type="match status" value="1"/>
</dbReference>
<feature type="region of interest" description="Disordered" evidence="23">
    <location>
        <begin position="1"/>
        <end position="81"/>
    </location>
</feature>
<evidence type="ECO:0000259" key="24">
    <source>
        <dbReference type="Pfam" id="PF01974"/>
    </source>
</evidence>
<dbReference type="InterPro" id="IPR011856">
    <property type="entry name" value="tRNA_endonuc-like_dom_sf"/>
</dbReference>
<evidence type="ECO:0000256" key="2">
    <source>
        <dbReference type="ARBA" id="ARBA00004604"/>
    </source>
</evidence>
<dbReference type="GO" id="GO:0000049">
    <property type="term" value="F:tRNA binding"/>
    <property type="evidence" value="ECO:0007669"/>
    <property type="project" value="TreeGrafter"/>
</dbReference>
<comment type="catalytic activity">
    <reaction evidence="17">
        <text>pretRNA = a 3'-half-tRNA molecule with a 5'-OH end + a 5'-half-tRNA molecule with a 2',3'-cyclic phosphate end + an intron with a 2',3'-cyclic phosphate and a 5'-hydroxyl terminus.</text>
        <dbReference type="EC" id="4.6.1.16"/>
    </reaction>
</comment>
<keyword evidence="11" id="KW-0677">Repeat</keyword>
<dbReference type="EC" id="4.6.1.16" evidence="5"/>
<reference evidence="26 27" key="1">
    <citation type="submission" date="2019-07" db="EMBL/GenBank/DDBJ databases">
        <title>Chromosome genome assembly for large yellow croaker.</title>
        <authorList>
            <person name="Xiao S."/>
        </authorList>
    </citation>
    <scope>NUCLEOTIDE SEQUENCE [LARGE SCALE GENOMIC DNA]</scope>
    <source>
        <strain evidence="26">JMULYC20181020</strain>
        <tissue evidence="26">Muscle</tissue>
    </source>
</reference>
<protein>
    <recommendedName>
        <fullName evidence="6">Eukaryotic translation initiation factor 2A</fullName>
        <ecNumber evidence="5">4.6.1.16</ecNumber>
    </recommendedName>
    <alternativeName>
        <fullName evidence="21 22">tRNA-intron endonuclease SEN34</fullName>
    </alternativeName>
    <alternativeName>
        <fullName evidence="19 20">tRNA-splicing endonuclease subunit SEN34</fullName>
    </alternativeName>
</protein>
<dbReference type="GO" id="GO:0022627">
    <property type="term" value="C:cytosolic small ribosomal subunit"/>
    <property type="evidence" value="ECO:0007669"/>
    <property type="project" value="TreeGrafter"/>
</dbReference>
<keyword evidence="7 26" id="KW-0396">Initiation factor</keyword>
<dbReference type="Gene3D" id="3.40.1350.10">
    <property type="match status" value="1"/>
</dbReference>
<evidence type="ECO:0000313" key="27">
    <source>
        <dbReference type="Proteomes" id="UP000424527"/>
    </source>
</evidence>
<evidence type="ECO:0000313" key="26">
    <source>
        <dbReference type="EMBL" id="KAE8294768.1"/>
    </source>
</evidence>
<feature type="region of interest" description="Disordered" evidence="23">
    <location>
        <begin position="374"/>
        <end position="393"/>
    </location>
</feature>
<dbReference type="NCBIfam" id="TIGR00324">
    <property type="entry name" value="endA"/>
    <property type="match status" value="1"/>
</dbReference>
<comment type="similarity">
    <text evidence="4">Belongs to the WD repeat EIF2A family.</text>
</comment>
<dbReference type="GO" id="GO:0006417">
    <property type="term" value="P:regulation of translation"/>
    <property type="evidence" value="ECO:0007669"/>
    <property type="project" value="UniProtKB-KW"/>
</dbReference>
<keyword evidence="13" id="KW-0648">Protein biosynthesis</keyword>
<dbReference type="FunFam" id="2.130.10.10:FF:000149">
    <property type="entry name" value="Eukaryotic translation initiation factor 2A"/>
    <property type="match status" value="1"/>
</dbReference>
<evidence type="ECO:0000256" key="4">
    <source>
        <dbReference type="ARBA" id="ARBA00009573"/>
    </source>
</evidence>
<evidence type="ECO:0000256" key="1">
    <source>
        <dbReference type="ARBA" id="ARBA00003993"/>
    </source>
</evidence>
<evidence type="ECO:0000256" key="21">
    <source>
        <dbReference type="ARBA" id="ARBA00075884"/>
    </source>
</evidence>
<dbReference type="InterPro" id="IPR006677">
    <property type="entry name" value="tRNA_intron_Endonuc_cat-like"/>
</dbReference>
<evidence type="ECO:0000256" key="6">
    <source>
        <dbReference type="ARBA" id="ARBA00013819"/>
    </source>
</evidence>
<dbReference type="SUPFAM" id="SSF53032">
    <property type="entry name" value="tRNA-intron endonuclease catalytic domain-like"/>
    <property type="match status" value="1"/>
</dbReference>
<dbReference type="CDD" id="cd22363">
    <property type="entry name" value="tRNA-intron_lyase_C"/>
    <property type="match status" value="1"/>
</dbReference>
<evidence type="ECO:0000256" key="17">
    <source>
        <dbReference type="ARBA" id="ARBA00034031"/>
    </source>
</evidence>
<feature type="domain" description="tRNA intron endonuclease catalytic" evidence="24">
    <location>
        <begin position="657"/>
        <end position="737"/>
    </location>
</feature>
<comment type="similarity">
    <text evidence="3">Belongs to the tRNA-intron endonuclease family.</text>
</comment>
<dbReference type="GO" id="GO:0043022">
    <property type="term" value="F:ribosome binding"/>
    <property type="evidence" value="ECO:0007669"/>
    <property type="project" value="TreeGrafter"/>
</dbReference>
<evidence type="ECO:0000256" key="12">
    <source>
        <dbReference type="ARBA" id="ARBA00022845"/>
    </source>
</evidence>
<keyword evidence="16" id="KW-0539">Nucleus</keyword>
<dbReference type="Pfam" id="PF08662">
    <property type="entry name" value="eIF2A"/>
    <property type="match status" value="1"/>
</dbReference>
<dbReference type="InterPro" id="IPR015943">
    <property type="entry name" value="WD40/YVTN_repeat-like_dom_sf"/>
</dbReference>
<evidence type="ECO:0000256" key="15">
    <source>
        <dbReference type="ARBA" id="ARBA00023239"/>
    </source>
</evidence>
<dbReference type="GO" id="GO:0005730">
    <property type="term" value="C:nucleolus"/>
    <property type="evidence" value="ECO:0007669"/>
    <property type="project" value="UniProtKB-SubCell"/>
</dbReference>
<gene>
    <name evidence="26" type="ORF">D5F01_LYC05685</name>
</gene>
<evidence type="ECO:0000256" key="19">
    <source>
        <dbReference type="ARBA" id="ARBA00070643"/>
    </source>
</evidence>
<dbReference type="PANTHER" id="PTHR13227">
    <property type="entry name" value="EUKARYOTIC TRANSLATION INITIATION FACTOR 2A"/>
    <property type="match status" value="1"/>
</dbReference>
<comment type="subunit">
    <text evidence="18">tRNA splicing endonuclease is a heterotetramer composed of TSEN2, TSEN15, TSEN34/LENG5 and TSEN54. tRNA splicing endonuclease complex also contains proteins of the pre-mRNA 3'-end processing machinery such as CLP1, CPSF1, CPSF4 and CSTF2.</text>
</comment>
<dbReference type="InterPro" id="IPR013979">
    <property type="entry name" value="TIF_beta_prop-like"/>
</dbReference>
<dbReference type="GO" id="GO:0003743">
    <property type="term" value="F:translation initiation factor activity"/>
    <property type="evidence" value="ECO:0007669"/>
    <property type="project" value="UniProtKB-KW"/>
</dbReference>
<dbReference type="InterPro" id="IPR011387">
    <property type="entry name" value="TIF2A"/>
</dbReference>
<evidence type="ECO:0000256" key="20">
    <source>
        <dbReference type="ARBA" id="ARBA00070870"/>
    </source>
</evidence>
<proteinExistence type="inferred from homology"/>
<evidence type="ECO:0000256" key="22">
    <source>
        <dbReference type="ARBA" id="ARBA00076724"/>
    </source>
</evidence>
<evidence type="ECO:0000256" key="11">
    <source>
        <dbReference type="ARBA" id="ARBA00022737"/>
    </source>
</evidence>
<comment type="function">
    <text evidence="1">Functions in the early steps of protein synthesis of a small number of specific mRNAs. Acts by directing the binding of methionyl-tRNAi to 40S ribosomal subunits. In contrast to the eIF-2 complex, it binds methionyl-tRNAi to 40S subunits in a codon-dependent manner, whereas the eIF-2 complex binds methionyl-tRNAi to 40S subunits in a GTP-dependent manner.</text>
</comment>